<evidence type="ECO:0000256" key="2">
    <source>
        <dbReference type="SAM" id="Phobius"/>
    </source>
</evidence>
<evidence type="ECO:0000313" key="4">
    <source>
        <dbReference type="EMBL" id="QNE06025.1"/>
    </source>
</evidence>
<dbReference type="PROSITE" id="PS51724">
    <property type="entry name" value="SPOR"/>
    <property type="match status" value="1"/>
</dbReference>
<evidence type="ECO:0000313" key="5">
    <source>
        <dbReference type="Proteomes" id="UP000515297"/>
    </source>
</evidence>
<evidence type="ECO:0000259" key="3">
    <source>
        <dbReference type="PROSITE" id="PS51724"/>
    </source>
</evidence>
<keyword evidence="2" id="KW-0472">Membrane</keyword>
<dbReference type="EMBL" id="CP060052">
    <property type="protein sequence ID" value="QNE06025.1"/>
    <property type="molecule type" value="Genomic_DNA"/>
</dbReference>
<dbReference type="InterPro" id="IPR007730">
    <property type="entry name" value="SPOR-like_dom"/>
</dbReference>
<evidence type="ECO:0000256" key="1">
    <source>
        <dbReference type="SAM" id="MobiDB-lite"/>
    </source>
</evidence>
<dbReference type="Pfam" id="PF05036">
    <property type="entry name" value="SPOR"/>
    <property type="match status" value="1"/>
</dbReference>
<proteinExistence type="predicted"/>
<dbReference type="RefSeq" id="WP_185885064.1">
    <property type="nucleotide sequence ID" value="NZ_CP060052.1"/>
</dbReference>
<gene>
    <name evidence="4" type="ORF">H4O24_05110</name>
</gene>
<reference evidence="4 5" key="1">
    <citation type="submission" date="2020-08" db="EMBL/GenBank/DDBJ databases">
        <authorList>
            <person name="Liu G."/>
            <person name="Sun C."/>
        </authorList>
    </citation>
    <scope>NUCLEOTIDE SEQUENCE [LARGE SCALE GENOMIC DNA]</scope>
    <source>
        <strain evidence="4 5">OT19</strain>
    </source>
</reference>
<organism evidence="4 5">
    <name type="scientific">Croceicoccus marinus</name>
    <dbReference type="NCBI Taxonomy" id="450378"/>
    <lineage>
        <taxon>Bacteria</taxon>
        <taxon>Pseudomonadati</taxon>
        <taxon>Pseudomonadota</taxon>
        <taxon>Alphaproteobacteria</taxon>
        <taxon>Sphingomonadales</taxon>
        <taxon>Erythrobacteraceae</taxon>
        <taxon>Croceicoccus</taxon>
    </lineage>
</organism>
<feature type="region of interest" description="Disordered" evidence="1">
    <location>
        <begin position="119"/>
        <end position="145"/>
    </location>
</feature>
<keyword evidence="2" id="KW-0812">Transmembrane</keyword>
<dbReference type="AlphaFoldDB" id="A0A7G6VWB0"/>
<dbReference type="Gene3D" id="3.30.70.1070">
    <property type="entry name" value="Sporulation related repeat"/>
    <property type="match status" value="1"/>
</dbReference>
<sequence length="222" mass="23698">MVPQVSQGGEGEAQLALDEADLRLPWLEAADEDDDEGLDWSRVGRFLAFFAGFVLLAALAFWLLRDWQLAPPEGDGSVIAAPDAPYKVRPENPGGKTFAGTGDTSYKVGEGIEREARIAQKQPDPEPAAPAAAEEPAPASEPQVSGVGVQVGAYSTKAAAQKGWQTLTQRYQRLGDFDRRIIEGRADIGTVFRLQAVTGSTASANALCSELKANGIECQVKR</sequence>
<feature type="domain" description="SPOR" evidence="3">
    <location>
        <begin position="141"/>
        <end position="222"/>
    </location>
</feature>
<accession>A0A7G6VWB0</accession>
<dbReference type="GO" id="GO:0042834">
    <property type="term" value="F:peptidoglycan binding"/>
    <property type="evidence" value="ECO:0007669"/>
    <property type="project" value="InterPro"/>
</dbReference>
<name>A0A7G6VWB0_9SPHN</name>
<dbReference type="Proteomes" id="UP000515297">
    <property type="component" value="Chromosome"/>
</dbReference>
<protein>
    <submittedName>
        <fullName evidence="4">SPOR domain-containing protein</fullName>
    </submittedName>
</protein>
<feature type="transmembrane region" description="Helical" evidence="2">
    <location>
        <begin position="46"/>
        <end position="64"/>
    </location>
</feature>
<keyword evidence="2" id="KW-1133">Transmembrane helix</keyword>
<dbReference type="InterPro" id="IPR036680">
    <property type="entry name" value="SPOR-like_sf"/>
</dbReference>
<feature type="compositionally biased region" description="Low complexity" evidence="1">
    <location>
        <begin position="129"/>
        <end position="142"/>
    </location>
</feature>